<organism evidence="17 18">
    <name type="scientific">Medicago truncatula</name>
    <name type="common">Barrel medic</name>
    <name type="synonym">Medicago tribuloides</name>
    <dbReference type="NCBI Taxonomy" id="3880"/>
    <lineage>
        <taxon>Eukaryota</taxon>
        <taxon>Viridiplantae</taxon>
        <taxon>Streptophyta</taxon>
        <taxon>Embryophyta</taxon>
        <taxon>Tracheophyta</taxon>
        <taxon>Spermatophyta</taxon>
        <taxon>Magnoliopsida</taxon>
        <taxon>eudicotyledons</taxon>
        <taxon>Gunneridae</taxon>
        <taxon>Pentapetalae</taxon>
        <taxon>rosids</taxon>
        <taxon>fabids</taxon>
        <taxon>Fabales</taxon>
        <taxon>Fabaceae</taxon>
        <taxon>Papilionoideae</taxon>
        <taxon>50 kb inversion clade</taxon>
        <taxon>NPAAA clade</taxon>
        <taxon>Hologalegina</taxon>
        <taxon>IRL clade</taxon>
        <taxon>Trifolieae</taxon>
        <taxon>Medicago</taxon>
    </lineage>
</organism>
<feature type="transmembrane region" description="Helical" evidence="14">
    <location>
        <begin position="247"/>
        <end position="269"/>
    </location>
</feature>
<dbReference type="GO" id="GO:0016567">
    <property type="term" value="P:protein ubiquitination"/>
    <property type="evidence" value="ECO:0007669"/>
    <property type="project" value="UniProtKB-UniPathway"/>
</dbReference>
<name>A0A396JBQ8_MEDTR</name>
<dbReference type="EC" id="2.3.2.31" evidence="6"/>
<feature type="domain" description="RING-type" evidence="16">
    <location>
        <begin position="64"/>
        <end position="274"/>
    </location>
</feature>
<dbReference type="InterPro" id="IPR044066">
    <property type="entry name" value="TRIAD_supradom"/>
</dbReference>
<protein>
    <recommendedName>
        <fullName evidence="6">RBR-type E3 ubiquitin transferase</fullName>
        <ecNumber evidence="6">2.3.2.31</ecNumber>
    </recommendedName>
</protein>
<evidence type="ECO:0000313" key="18">
    <source>
        <dbReference type="Proteomes" id="UP000265566"/>
    </source>
</evidence>
<dbReference type="SUPFAM" id="SSF57850">
    <property type="entry name" value="RING/U-box"/>
    <property type="match status" value="3"/>
</dbReference>
<sequence length="274" mass="31749">MGNKVCMLNCACVPIKTTKKRKTIKQNLSTPTSFPNPSTNFTLDEYFANNEITIPTPLPIKEVPFYDCEICCESKPLNDSFNIQGCTHFFCTKCTIKYIVSKLQENKLNLNCPESSCSGVLNAQYCKPILPNKVLDWWEKSLSESVIPEENKFYCPFYDCSALLISENNQKSEVIAQCICPHCKRIICVQCKTPWHQEMSCEKFQKLKHSDDELMFDLANRRKWKKCPLCKQFIEKSEGCNHMKCRLVIHFLFIILFFLSTQCFSFKIIECVCL</sequence>
<comment type="pathway">
    <text evidence="4">Protein modification; protein ubiquitination.</text>
</comment>
<dbReference type="EMBL" id="PSQE01000002">
    <property type="protein sequence ID" value="RHN73733.1"/>
    <property type="molecule type" value="Genomic_DNA"/>
</dbReference>
<evidence type="ECO:0000256" key="2">
    <source>
        <dbReference type="ARBA" id="ARBA00001947"/>
    </source>
</evidence>
<dbReference type="Pfam" id="PF01485">
    <property type="entry name" value="IBR"/>
    <property type="match status" value="1"/>
</dbReference>
<evidence type="ECO:0000256" key="8">
    <source>
        <dbReference type="ARBA" id="ARBA00022723"/>
    </source>
</evidence>
<dbReference type="Gramene" id="rna9589">
    <property type="protein sequence ID" value="RHN73733.1"/>
    <property type="gene ID" value="gene9589"/>
</dbReference>
<dbReference type="InterPro" id="IPR002867">
    <property type="entry name" value="IBR_dom"/>
</dbReference>
<keyword evidence="12" id="KW-0862">Zinc</keyword>
<proteinExistence type="inferred from homology"/>
<dbReference type="AlphaFoldDB" id="A0A396JBQ8"/>
<dbReference type="PANTHER" id="PTHR11685">
    <property type="entry name" value="RBR FAMILY RING FINGER AND IBR DOMAIN-CONTAINING"/>
    <property type="match status" value="1"/>
</dbReference>
<evidence type="ECO:0000256" key="10">
    <source>
        <dbReference type="ARBA" id="ARBA00022771"/>
    </source>
</evidence>
<keyword evidence="7" id="KW-0808">Transferase</keyword>
<comment type="similarity">
    <text evidence="5">Belongs to the RBR family. Ariadne subfamily.</text>
</comment>
<dbReference type="InterPro" id="IPR001841">
    <property type="entry name" value="Znf_RING"/>
</dbReference>
<evidence type="ECO:0000256" key="14">
    <source>
        <dbReference type="SAM" id="Phobius"/>
    </source>
</evidence>
<dbReference type="GO" id="GO:0008270">
    <property type="term" value="F:zinc ion binding"/>
    <property type="evidence" value="ECO:0007669"/>
    <property type="project" value="UniProtKB-KW"/>
</dbReference>
<dbReference type="Gene3D" id="3.30.40.10">
    <property type="entry name" value="Zinc/RING finger domain, C3HC4 (zinc finger)"/>
    <property type="match status" value="1"/>
</dbReference>
<dbReference type="Gene3D" id="1.20.120.1750">
    <property type="match status" value="1"/>
</dbReference>
<dbReference type="InterPro" id="IPR031127">
    <property type="entry name" value="E3_UB_ligase_RBR"/>
</dbReference>
<dbReference type="SMART" id="SM00647">
    <property type="entry name" value="IBR"/>
    <property type="match status" value="1"/>
</dbReference>
<accession>A0A396JBQ8</accession>
<evidence type="ECO:0000256" key="9">
    <source>
        <dbReference type="ARBA" id="ARBA00022737"/>
    </source>
</evidence>
<comment type="cofactor">
    <cofactor evidence="2">
        <name>Zn(2+)</name>
        <dbReference type="ChEBI" id="CHEBI:29105"/>
    </cofactor>
</comment>
<dbReference type="PROSITE" id="PS50089">
    <property type="entry name" value="ZF_RING_2"/>
    <property type="match status" value="1"/>
</dbReference>
<evidence type="ECO:0000256" key="5">
    <source>
        <dbReference type="ARBA" id="ARBA00005884"/>
    </source>
</evidence>
<evidence type="ECO:0000313" key="17">
    <source>
        <dbReference type="EMBL" id="RHN73733.1"/>
    </source>
</evidence>
<dbReference type="InterPro" id="IPR013083">
    <property type="entry name" value="Znf_RING/FYVE/PHD"/>
</dbReference>
<comment type="caution">
    <text evidence="17">The sequence shown here is derived from an EMBL/GenBank/DDBJ whole genome shotgun (WGS) entry which is preliminary data.</text>
</comment>
<evidence type="ECO:0000256" key="7">
    <source>
        <dbReference type="ARBA" id="ARBA00022679"/>
    </source>
</evidence>
<evidence type="ECO:0000256" key="3">
    <source>
        <dbReference type="ARBA" id="ARBA00003976"/>
    </source>
</evidence>
<keyword evidence="14" id="KW-0812">Transmembrane</keyword>
<evidence type="ECO:0000256" key="1">
    <source>
        <dbReference type="ARBA" id="ARBA00001798"/>
    </source>
</evidence>
<evidence type="ECO:0000256" key="12">
    <source>
        <dbReference type="ARBA" id="ARBA00022833"/>
    </source>
</evidence>
<evidence type="ECO:0000259" key="16">
    <source>
        <dbReference type="PROSITE" id="PS51873"/>
    </source>
</evidence>
<evidence type="ECO:0000256" key="13">
    <source>
        <dbReference type="PROSITE-ProRule" id="PRU00175"/>
    </source>
</evidence>
<keyword evidence="10 13" id="KW-0863">Zinc-finger</keyword>
<evidence type="ECO:0000256" key="6">
    <source>
        <dbReference type="ARBA" id="ARBA00012251"/>
    </source>
</evidence>
<dbReference type="PROSITE" id="PS51873">
    <property type="entry name" value="TRIAD"/>
    <property type="match status" value="1"/>
</dbReference>
<dbReference type="FunFam" id="3.30.40.10:FF:000230">
    <property type="entry name" value="RBR-type E3 ubiquitin transferase"/>
    <property type="match status" value="1"/>
</dbReference>
<gene>
    <name evidence="17" type="ORF">MtrunA17_Chr2g0301731</name>
</gene>
<keyword evidence="9" id="KW-0677">Repeat</keyword>
<comment type="catalytic activity">
    <reaction evidence="1">
        <text>[E2 ubiquitin-conjugating enzyme]-S-ubiquitinyl-L-cysteine + [acceptor protein]-L-lysine = [E2 ubiquitin-conjugating enzyme]-L-cysteine + [acceptor protein]-N(6)-ubiquitinyl-L-lysine.</text>
        <dbReference type="EC" id="2.3.2.31"/>
    </reaction>
</comment>
<evidence type="ECO:0000256" key="4">
    <source>
        <dbReference type="ARBA" id="ARBA00004906"/>
    </source>
</evidence>
<keyword evidence="11" id="KW-0833">Ubl conjugation pathway</keyword>
<feature type="domain" description="RING-type" evidence="15">
    <location>
        <begin position="68"/>
        <end position="113"/>
    </location>
</feature>
<evidence type="ECO:0000256" key="11">
    <source>
        <dbReference type="ARBA" id="ARBA00022786"/>
    </source>
</evidence>
<comment type="function">
    <text evidence="3">Might act as an E3 ubiquitin-protein ligase, or as part of E3 complex, which accepts ubiquitin from specific E2 ubiquitin-conjugating enzymes and then transfers it to substrates.</text>
</comment>
<keyword evidence="14" id="KW-0472">Membrane</keyword>
<keyword evidence="14" id="KW-1133">Transmembrane helix</keyword>
<reference evidence="18" key="1">
    <citation type="journal article" date="2018" name="Nat. Plants">
        <title>Whole-genome landscape of Medicago truncatula symbiotic genes.</title>
        <authorList>
            <person name="Pecrix Y."/>
            <person name="Staton S.E."/>
            <person name="Sallet E."/>
            <person name="Lelandais-Briere C."/>
            <person name="Moreau S."/>
            <person name="Carrere S."/>
            <person name="Blein T."/>
            <person name="Jardinaud M.F."/>
            <person name="Latrasse D."/>
            <person name="Zouine M."/>
            <person name="Zahm M."/>
            <person name="Kreplak J."/>
            <person name="Mayjonade B."/>
            <person name="Satge C."/>
            <person name="Perez M."/>
            <person name="Cauet S."/>
            <person name="Marande W."/>
            <person name="Chantry-Darmon C."/>
            <person name="Lopez-Roques C."/>
            <person name="Bouchez O."/>
            <person name="Berard A."/>
            <person name="Debelle F."/>
            <person name="Munos S."/>
            <person name="Bendahmane A."/>
            <person name="Berges H."/>
            <person name="Niebel A."/>
            <person name="Buitink J."/>
            <person name="Frugier F."/>
            <person name="Benhamed M."/>
            <person name="Crespi M."/>
            <person name="Gouzy J."/>
            <person name="Gamas P."/>
        </authorList>
    </citation>
    <scope>NUCLEOTIDE SEQUENCE [LARGE SCALE GENOMIC DNA]</scope>
    <source>
        <strain evidence="18">cv. Jemalong A17</strain>
    </source>
</reference>
<keyword evidence="8" id="KW-0479">Metal-binding</keyword>
<dbReference type="UniPathway" id="UPA00143"/>
<evidence type="ECO:0000259" key="15">
    <source>
        <dbReference type="PROSITE" id="PS50089"/>
    </source>
</evidence>
<dbReference type="Proteomes" id="UP000265566">
    <property type="component" value="Chromosome 2"/>
</dbReference>
<dbReference type="GO" id="GO:0061630">
    <property type="term" value="F:ubiquitin protein ligase activity"/>
    <property type="evidence" value="ECO:0007669"/>
    <property type="project" value="UniProtKB-EC"/>
</dbReference>